<dbReference type="Gene3D" id="1.25.70.10">
    <property type="entry name" value="Transcription termination factor 3, mitochondrial"/>
    <property type="match status" value="1"/>
</dbReference>
<dbReference type="SMART" id="SM00733">
    <property type="entry name" value="Mterf"/>
    <property type="match status" value="6"/>
</dbReference>
<keyword evidence="5" id="KW-1185">Reference proteome</keyword>
<organism evidence="4 5">
    <name type="scientific">Trapa natans</name>
    <name type="common">Water chestnut</name>
    <dbReference type="NCBI Taxonomy" id="22666"/>
    <lineage>
        <taxon>Eukaryota</taxon>
        <taxon>Viridiplantae</taxon>
        <taxon>Streptophyta</taxon>
        <taxon>Embryophyta</taxon>
        <taxon>Tracheophyta</taxon>
        <taxon>Spermatophyta</taxon>
        <taxon>Magnoliopsida</taxon>
        <taxon>eudicotyledons</taxon>
        <taxon>Gunneridae</taxon>
        <taxon>Pentapetalae</taxon>
        <taxon>rosids</taxon>
        <taxon>malvids</taxon>
        <taxon>Myrtales</taxon>
        <taxon>Lythraceae</taxon>
        <taxon>Trapa</taxon>
    </lineage>
</organism>
<evidence type="ECO:0000256" key="2">
    <source>
        <dbReference type="ARBA" id="ARBA00022472"/>
    </source>
</evidence>
<accession>A0AAN7KEF2</accession>
<keyword evidence="2" id="KW-0804">Transcription</keyword>
<dbReference type="GO" id="GO:0006353">
    <property type="term" value="P:DNA-templated transcription termination"/>
    <property type="evidence" value="ECO:0007669"/>
    <property type="project" value="UniProtKB-KW"/>
</dbReference>
<dbReference type="InterPro" id="IPR003690">
    <property type="entry name" value="MTERF"/>
</dbReference>
<proteinExistence type="inferred from homology"/>
<dbReference type="Proteomes" id="UP001346149">
    <property type="component" value="Unassembled WGS sequence"/>
</dbReference>
<dbReference type="PANTHER" id="PTHR13068">
    <property type="entry name" value="CGI-12 PROTEIN-RELATED"/>
    <property type="match status" value="1"/>
</dbReference>
<comment type="similarity">
    <text evidence="1">Belongs to the mTERF family.</text>
</comment>
<comment type="caution">
    <text evidence="4">The sequence shown here is derived from an EMBL/GenBank/DDBJ whole genome shotgun (WGS) entry which is preliminary data.</text>
</comment>
<dbReference type="InterPro" id="IPR038538">
    <property type="entry name" value="MTERF_sf"/>
</dbReference>
<dbReference type="EMBL" id="JAXQNO010000022">
    <property type="protein sequence ID" value="KAK4767503.1"/>
    <property type="molecule type" value="Genomic_DNA"/>
</dbReference>
<dbReference type="PANTHER" id="PTHR13068:SF133">
    <property type="entry name" value="MITOCHONDRIAL TRANSCRIPTION TERMINATION FACTOR FAMILY PROTEIN"/>
    <property type="match status" value="1"/>
</dbReference>
<name>A0AAN7KEF2_TRANT</name>
<keyword evidence="3" id="KW-0809">Transit peptide</keyword>
<evidence type="ECO:0000313" key="5">
    <source>
        <dbReference type="Proteomes" id="UP001346149"/>
    </source>
</evidence>
<dbReference type="GO" id="GO:0003676">
    <property type="term" value="F:nucleic acid binding"/>
    <property type="evidence" value="ECO:0007669"/>
    <property type="project" value="InterPro"/>
</dbReference>
<reference evidence="4 5" key="1">
    <citation type="journal article" date="2023" name="Hortic Res">
        <title>Pangenome of water caltrop reveals structural variations and asymmetric subgenome divergence after allopolyploidization.</title>
        <authorList>
            <person name="Zhang X."/>
            <person name="Chen Y."/>
            <person name="Wang L."/>
            <person name="Yuan Y."/>
            <person name="Fang M."/>
            <person name="Shi L."/>
            <person name="Lu R."/>
            <person name="Comes H.P."/>
            <person name="Ma Y."/>
            <person name="Chen Y."/>
            <person name="Huang G."/>
            <person name="Zhou Y."/>
            <person name="Zheng Z."/>
            <person name="Qiu Y."/>
        </authorList>
    </citation>
    <scope>NUCLEOTIDE SEQUENCE [LARGE SCALE GENOMIC DNA]</scope>
    <source>
        <strain evidence="4">F231</strain>
    </source>
</reference>
<keyword evidence="2" id="KW-0805">Transcription regulation</keyword>
<evidence type="ECO:0000256" key="3">
    <source>
        <dbReference type="ARBA" id="ARBA00022946"/>
    </source>
</evidence>
<evidence type="ECO:0000256" key="1">
    <source>
        <dbReference type="ARBA" id="ARBA00007692"/>
    </source>
</evidence>
<evidence type="ECO:0000313" key="4">
    <source>
        <dbReference type="EMBL" id="KAK4767503.1"/>
    </source>
</evidence>
<keyword evidence="2" id="KW-0806">Transcription termination</keyword>
<dbReference type="FunFam" id="1.25.70.10:FF:000001">
    <property type="entry name" value="Mitochondrial transcription termination factor-like"/>
    <property type="match status" value="1"/>
</dbReference>
<protein>
    <submittedName>
        <fullName evidence="4">Uncharacterized protein</fullName>
    </submittedName>
</protein>
<sequence>MALIQHFRHFRFDPSCSSPSYTFYFDALVPGFKKPMPKKHPHSIVRPLYCKGSTPATAVAAAEESQSFTADYLIHSCGLSPDAAAAASRRVRFGTPEKPDSVLALLRSNGFSSAQISKLVSRRPTLLLAAPESSLRPKLEFFYSIGMSRSELAKMLSRDPTLLCRSLRNQIMPSYEFLLNFLESDKKIISAMKRTSWILLMNYSKNLIPNLEHLSKLSVPKSCLSLLFAHFPEALLHNHNDFVETVGKVVEMGFDPQKSVFVLAVHVVSGKGNRSTMERCKEVYSKWGWSEDDIAIAFRKHPNCMILSERNINRTMEYLVKEMEWPARRIAHCPAILFFSLERRIIPRWAVIKVLLNRGLLKKDFSLSTFLLPPEERFLDKFVVGYTDEVPELMSVYRKKKGWKEVQ</sequence>
<dbReference type="Pfam" id="PF02536">
    <property type="entry name" value="mTERF"/>
    <property type="match status" value="2"/>
</dbReference>
<dbReference type="AlphaFoldDB" id="A0AAN7KEF2"/>
<gene>
    <name evidence="4" type="ORF">SAY86_015253</name>
</gene>